<evidence type="ECO:0000313" key="2">
    <source>
        <dbReference type="EMBL" id="MBP2351994.1"/>
    </source>
</evidence>
<comment type="caution">
    <text evidence="2">The sequence shown here is derived from an EMBL/GenBank/DDBJ whole genome shotgun (WGS) entry which is preliminary data.</text>
</comment>
<feature type="compositionally biased region" description="Basic and acidic residues" evidence="1">
    <location>
        <begin position="187"/>
        <end position="199"/>
    </location>
</feature>
<dbReference type="RefSeq" id="WP_209694818.1">
    <property type="nucleotide sequence ID" value="NZ_BAAAVU010000009.1"/>
</dbReference>
<dbReference type="PANTHER" id="PTHR35802:SF1">
    <property type="entry name" value="PROTEASE SYNTHASE AND SPORULATION PROTEIN PAI 2"/>
    <property type="match status" value="1"/>
</dbReference>
<dbReference type="SUPFAM" id="SSF50475">
    <property type="entry name" value="FMN-binding split barrel"/>
    <property type="match status" value="1"/>
</dbReference>
<dbReference type="PIRSF" id="PIRSF010372">
    <property type="entry name" value="PaiB"/>
    <property type="match status" value="1"/>
</dbReference>
<protein>
    <submittedName>
        <fullName evidence="2">Transcriptional regulator</fullName>
    </submittedName>
</protein>
<dbReference type="Proteomes" id="UP000755585">
    <property type="component" value="Unassembled WGS sequence"/>
</dbReference>
<dbReference type="Gene3D" id="2.30.110.10">
    <property type="entry name" value="Electron Transport, Fmn-binding Protein, Chain A"/>
    <property type="match status" value="1"/>
</dbReference>
<feature type="region of interest" description="Disordered" evidence="1">
    <location>
        <begin position="177"/>
        <end position="199"/>
    </location>
</feature>
<dbReference type="InterPro" id="IPR012349">
    <property type="entry name" value="Split_barrel_FMN-bd"/>
</dbReference>
<dbReference type="InterPro" id="IPR007396">
    <property type="entry name" value="TR_PAI2-type"/>
</dbReference>
<reference evidence="2 3" key="1">
    <citation type="submission" date="2021-03" db="EMBL/GenBank/DDBJ databases">
        <title>Sequencing the genomes of 1000 actinobacteria strains.</title>
        <authorList>
            <person name="Klenk H.-P."/>
        </authorList>
    </citation>
    <scope>NUCLEOTIDE SEQUENCE [LARGE SCALE GENOMIC DNA]</scope>
    <source>
        <strain evidence="2 3">DSM 18824</strain>
    </source>
</reference>
<organism evidence="2 3">
    <name type="scientific">Kribbella aluminosa</name>
    <dbReference type="NCBI Taxonomy" id="416017"/>
    <lineage>
        <taxon>Bacteria</taxon>
        <taxon>Bacillati</taxon>
        <taxon>Actinomycetota</taxon>
        <taxon>Actinomycetes</taxon>
        <taxon>Propionibacteriales</taxon>
        <taxon>Kribbellaceae</taxon>
        <taxon>Kribbella</taxon>
    </lineage>
</organism>
<evidence type="ECO:0000313" key="3">
    <source>
        <dbReference type="Proteomes" id="UP000755585"/>
    </source>
</evidence>
<sequence>MHVYPRFAAPSQRAVVELVRTQPFATVVSAVDGQPPVASHLPVILPPDIDPDAPLVGRTLLGHMGRKNPHWELFRTPSPVLVIFSTSHGYVSPQVYDFAPAAPTLDYAAVHLTGEVELLEGEQQALEVVEATIEALESRRPRRWDPSPSREYFERIVRGVAAFRIRVTGEQSMFKLSQDMSPATRSGVREDLAGGPRTHPDLVELMTRMEDGTA</sequence>
<proteinExistence type="predicted"/>
<keyword evidence="3" id="KW-1185">Reference proteome</keyword>
<evidence type="ECO:0000256" key="1">
    <source>
        <dbReference type="SAM" id="MobiDB-lite"/>
    </source>
</evidence>
<dbReference type="PANTHER" id="PTHR35802">
    <property type="entry name" value="PROTEASE SYNTHASE AND SPORULATION PROTEIN PAI 2"/>
    <property type="match status" value="1"/>
</dbReference>
<dbReference type="EMBL" id="JAGINT010000001">
    <property type="protein sequence ID" value="MBP2351994.1"/>
    <property type="molecule type" value="Genomic_DNA"/>
</dbReference>
<accession>A0ABS4UK30</accession>
<dbReference type="Pfam" id="PF04299">
    <property type="entry name" value="FMN_bind_2"/>
    <property type="match status" value="1"/>
</dbReference>
<gene>
    <name evidence="2" type="ORF">JOF29_003077</name>
</gene>
<name>A0ABS4UK30_9ACTN</name>